<gene>
    <name evidence="1" type="ORF">SAMN05216174_10248</name>
</gene>
<dbReference type="RefSeq" id="WP_091448861.1">
    <property type="nucleotide sequence ID" value="NZ_FMZZ01000002.1"/>
</dbReference>
<dbReference type="Proteomes" id="UP000199501">
    <property type="component" value="Unassembled WGS sequence"/>
</dbReference>
<dbReference type="OrthoDB" id="3700530at2"/>
<evidence type="ECO:0000313" key="1">
    <source>
        <dbReference type="EMBL" id="SDC42048.1"/>
    </source>
</evidence>
<accession>A0A1G6LFK6</accession>
<dbReference type="AlphaFoldDB" id="A0A1G6LFK6"/>
<proteinExistence type="predicted"/>
<evidence type="ECO:0000313" key="2">
    <source>
        <dbReference type="Proteomes" id="UP000199501"/>
    </source>
</evidence>
<reference evidence="2" key="1">
    <citation type="submission" date="2016-10" db="EMBL/GenBank/DDBJ databases">
        <authorList>
            <person name="Varghese N."/>
            <person name="Submissions S."/>
        </authorList>
    </citation>
    <scope>NUCLEOTIDE SEQUENCE [LARGE SCALE GENOMIC DNA]</scope>
    <source>
        <strain evidence="2">IBRC-M 10403</strain>
    </source>
</reference>
<organism evidence="1 2">
    <name type="scientific">Actinokineospora iranica</name>
    <dbReference type="NCBI Taxonomy" id="1271860"/>
    <lineage>
        <taxon>Bacteria</taxon>
        <taxon>Bacillati</taxon>
        <taxon>Actinomycetota</taxon>
        <taxon>Actinomycetes</taxon>
        <taxon>Pseudonocardiales</taxon>
        <taxon>Pseudonocardiaceae</taxon>
        <taxon>Actinokineospora</taxon>
    </lineage>
</organism>
<dbReference type="EMBL" id="FMZZ01000002">
    <property type="protein sequence ID" value="SDC42048.1"/>
    <property type="molecule type" value="Genomic_DNA"/>
</dbReference>
<protein>
    <submittedName>
        <fullName evidence="1">Uncharacterized protein</fullName>
    </submittedName>
</protein>
<keyword evidence="2" id="KW-1185">Reference proteome</keyword>
<name>A0A1G6LFK6_9PSEU</name>
<sequence length="88" mass="9169">MKATSTPYELNYRVLAMLRAVDAGRAQISCGSEPDLYIDGVPCCDQFAAHTLTHDGLITGDQGRFGQLVPARLTVAGAAALASFAVAA</sequence>